<dbReference type="Gene3D" id="3.90.226.10">
    <property type="entry name" value="2-enoyl-CoA Hydratase, Chain A, domain 1"/>
    <property type="match status" value="1"/>
</dbReference>
<dbReference type="PANTHER" id="PTHR43684:SF4">
    <property type="entry name" value="ENOYL-COA HYDRATASE_ISOMERASE FAMILY PROTEIN (AFU_ORTHOLOGUE AFUA_1G01890)"/>
    <property type="match status" value="1"/>
</dbReference>
<sequence length="269" mass="29040">MRNDLSVRTHAGVTILKFSRPESMNAMTPDMEGALRDAIEAASVDPDVKVILLTGEGRAFCAGADLKAVKAGDYYEKQGKLLARADATEAPYIGRFSYFALCPKPIIAFLNGAAIGVGMTIALHCDIRLVNSDAKLSFAFPRLGLAAEEGVAFLLPRLIGASAAMELLLSGKRFTGRDAASYGLATLLDDPEPDEAAALARVGDMFDLCSPDAMRRIKAQIWESWLAEYETAIRTARKEVMESRNSADFAEAVAGFAEKRPPRFQGLES</sequence>
<comment type="similarity">
    <text evidence="1">Belongs to the enoyl-CoA hydratase/isomerase family.</text>
</comment>
<dbReference type="RefSeq" id="WP_263047092.1">
    <property type="nucleotide sequence ID" value="NZ_CP106738.1"/>
</dbReference>
<keyword evidence="3" id="KW-1185">Reference proteome</keyword>
<dbReference type="Pfam" id="PF00378">
    <property type="entry name" value="ECH_1"/>
    <property type="match status" value="1"/>
</dbReference>
<gene>
    <name evidence="2" type="ORF">N7U68_13200</name>
</gene>
<protein>
    <submittedName>
        <fullName evidence="2">Enoyl-CoA hydratase-related protein</fullName>
    </submittedName>
</protein>
<dbReference type="InterPro" id="IPR001753">
    <property type="entry name" value="Enoyl-CoA_hydra/iso"/>
</dbReference>
<proteinExistence type="inferred from homology"/>
<dbReference type="InterPro" id="IPR051053">
    <property type="entry name" value="ECH/Chromodomain_protein"/>
</dbReference>
<evidence type="ECO:0000256" key="1">
    <source>
        <dbReference type="ARBA" id="ARBA00005254"/>
    </source>
</evidence>
<dbReference type="PANTHER" id="PTHR43684">
    <property type="match status" value="1"/>
</dbReference>
<organism evidence="2 3">
    <name type="scientific">Roseovarius pelagicus</name>
    <dbReference type="NCBI Taxonomy" id="2980108"/>
    <lineage>
        <taxon>Bacteria</taxon>
        <taxon>Pseudomonadati</taxon>
        <taxon>Pseudomonadota</taxon>
        <taxon>Alphaproteobacteria</taxon>
        <taxon>Rhodobacterales</taxon>
        <taxon>Roseobacteraceae</taxon>
        <taxon>Roseovarius</taxon>
    </lineage>
</organism>
<dbReference type="Proteomes" id="UP001064087">
    <property type="component" value="Chromosome"/>
</dbReference>
<dbReference type="SUPFAM" id="SSF52096">
    <property type="entry name" value="ClpP/crotonase"/>
    <property type="match status" value="1"/>
</dbReference>
<dbReference type="EMBL" id="CP106738">
    <property type="protein sequence ID" value="UXX82062.1"/>
    <property type="molecule type" value="Genomic_DNA"/>
</dbReference>
<dbReference type="InterPro" id="IPR029045">
    <property type="entry name" value="ClpP/crotonase-like_dom_sf"/>
</dbReference>
<dbReference type="CDD" id="cd06558">
    <property type="entry name" value="crotonase-like"/>
    <property type="match status" value="1"/>
</dbReference>
<accession>A0ABY6D7E8</accession>
<name>A0ABY6D7E8_9RHOB</name>
<evidence type="ECO:0000313" key="3">
    <source>
        <dbReference type="Proteomes" id="UP001064087"/>
    </source>
</evidence>
<reference evidence="2" key="1">
    <citation type="submission" date="2022-10" db="EMBL/GenBank/DDBJ databases">
        <title>Roseovarius pelagicus sp. nov., isolated from Arctic seawater.</title>
        <authorList>
            <person name="Hong Y.W."/>
            <person name="Hwang C.Y."/>
        </authorList>
    </citation>
    <scope>NUCLEOTIDE SEQUENCE</scope>
    <source>
        <strain evidence="2">HL-MP18</strain>
    </source>
</reference>
<evidence type="ECO:0000313" key="2">
    <source>
        <dbReference type="EMBL" id="UXX82062.1"/>
    </source>
</evidence>